<dbReference type="AlphaFoldDB" id="A0A379B255"/>
<dbReference type="InterPro" id="IPR031310">
    <property type="entry name" value="Ribosomal_uL5_N"/>
</dbReference>
<dbReference type="EMBL" id="UGRI01000002">
    <property type="protein sequence ID" value="SUB32130.1"/>
    <property type="molecule type" value="Genomic_DNA"/>
</dbReference>
<evidence type="ECO:0000313" key="3">
    <source>
        <dbReference type="EMBL" id="SUB32130.1"/>
    </source>
</evidence>
<dbReference type="Gene3D" id="3.30.1440.10">
    <property type="match status" value="1"/>
</dbReference>
<reference evidence="3" key="1">
    <citation type="submission" date="2018-06" db="EMBL/GenBank/DDBJ databases">
        <authorList>
            <consortium name="Pathogen Informatics"/>
            <person name="Doyle S."/>
        </authorList>
    </citation>
    <scope>NUCLEOTIDE SEQUENCE [LARGE SCALE GENOMIC DNA]</scope>
    <source>
        <strain evidence="3">NCTC11421</strain>
    </source>
</reference>
<dbReference type="SUPFAM" id="SSF55282">
    <property type="entry name" value="RL5-like"/>
    <property type="match status" value="1"/>
</dbReference>
<organism evidence="3">
    <name type="scientific">Neisseria gonorrhoeae</name>
    <dbReference type="NCBI Taxonomy" id="485"/>
    <lineage>
        <taxon>Bacteria</taxon>
        <taxon>Pseudomonadati</taxon>
        <taxon>Pseudomonadota</taxon>
        <taxon>Betaproteobacteria</taxon>
        <taxon>Neisseriales</taxon>
        <taxon>Neisseriaceae</taxon>
        <taxon>Neisseria</taxon>
    </lineage>
</organism>
<dbReference type="InterPro" id="IPR022803">
    <property type="entry name" value="Ribosomal_uL5_dom_sf"/>
</dbReference>
<evidence type="ECO:0000259" key="2">
    <source>
        <dbReference type="Pfam" id="PF00281"/>
    </source>
</evidence>
<dbReference type="GO" id="GO:0005840">
    <property type="term" value="C:ribosome"/>
    <property type="evidence" value="ECO:0007669"/>
    <property type="project" value="UniProtKB-KW"/>
</dbReference>
<keyword evidence="3" id="KW-0689">Ribosomal protein</keyword>
<dbReference type="Pfam" id="PF00281">
    <property type="entry name" value="Ribosomal_L5"/>
    <property type="match status" value="1"/>
</dbReference>
<name>A0A379B255_NEIGO</name>
<proteinExistence type="predicted"/>
<gene>
    <name evidence="3" type="primary">rplE_1</name>
    <name evidence="3" type="ORF">NCTC11421_03560</name>
</gene>
<accession>A0A379B255</accession>
<protein>
    <recommendedName>
        <fullName evidence="1">50S ribosomal protein L5</fullName>
    </recommendedName>
</protein>
<keyword evidence="3" id="KW-0687">Ribonucleoprotein</keyword>
<feature type="domain" description="Large ribosomal subunit protein uL5 N-terminal" evidence="2">
    <location>
        <begin position="24"/>
        <end position="49"/>
    </location>
</feature>
<evidence type="ECO:0000256" key="1">
    <source>
        <dbReference type="ARBA" id="ARBA00035461"/>
    </source>
</evidence>
<sequence length="56" mass="6545">MARLREFYKETVVPELVKQFGYKSVMEVPRIEKITLNMGVGEAVADKKLWNMLFPI</sequence>